<name>A0ABV4ID41_9BURK</name>
<accession>A0ABV4ID41</accession>
<evidence type="ECO:0000313" key="2">
    <source>
        <dbReference type="Proteomes" id="UP001567350"/>
    </source>
</evidence>
<protein>
    <recommendedName>
        <fullName evidence="3">Lipoprotein</fullName>
    </recommendedName>
</protein>
<evidence type="ECO:0008006" key="3">
    <source>
        <dbReference type="Google" id="ProtNLM"/>
    </source>
</evidence>
<organism evidence="1 2">
    <name type="scientific">Comamonas jiangduensis</name>
    <dbReference type="NCBI Taxonomy" id="1194168"/>
    <lineage>
        <taxon>Bacteria</taxon>
        <taxon>Pseudomonadati</taxon>
        <taxon>Pseudomonadota</taxon>
        <taxon>Betaproteobacteria</taxon>
        <taxon>Burkholderiales</taxon>
        <taxon>Comamonadaceae</taxon>
        <taxon>Comamonas</taxon>
    </lineage>
</organism>
<reference evidence="1 2" key="1">
    <citation type="submission" date="2024-08" db="EMBL/GenBank/DDBJ databases">
        <authorList>
            <person name="Feng Z."/>
            <person name="Ronholm J."/>
        </authorList>
    </citation>
    <scope>NUCLEOTIDE SEQUENCE [LARGE SCALE GENOMIC DNA]</scope>
    <source>
        <strain evidence="1 2">4-AB0-8</strain>
    </source>
</reference>
<dbReference type="Proteomes" id="UP001567350">
    <property type="component" value="Unassembled WGS sequence"/>
</dbReference>
<dbReference type="RefSeq" id="WP_284213508.1">
    <property type="nucleotide sequence ID" value="NZ_JARXOV010000004.1"/>
</dbReference>
<dbReference type="PROSITE" id="PS51257">
    <property type="entry name" value="PROKAR_LIPOPROTEIN"/>
    <property type="match status" value="1"/>
</dbReference>
<keyword evidence="2" id="KW-1185">Reference proteome</keyword>
<proteinExistence type="predicted"/>
<dbReference type="GeneID" id="300070595"/>
<sequence length="130" mass="14400">MRFPYLAALAATVVLTGCFDESPLDDTLMFPPGIDINYLGKPAKLYGTSQCAQGQLSGHTCLIFPPHQPEANGVIISGKRMYEVQLKVRKDPQNPVYYLIEDQHGDHVLASTGRHDEYGNIDIRPVELSN</sequence>
<dbReference type="EMBL" id="JBGJLR010000003">
    <property type="protein sequence ID" value="MEZ2738715.1"/>
    <property type="molecule type" value="Genomic_DNA"/>
</dbReference>
<comment type="caution">
    <text evidence="1">The sequence shown here is derived from an EMBL/GenBank/DDBJ whole genome shotgun (WGS) entry which is preliminary data.</text>
</comment>
<evidence type="ECO:0000313" key="1">
    <source>
        <dbReference type="EMBL" id="MEZ2738715.1"/>
    </source>
</evidence>
<gene>
    <name evidence="1" type="ORF">ACBP88_04430</name>
</gene>